<evidence type="ECO:0008006" key="5">
    <source>
        <dbReference type="Google" id="ProtNLM"/>
    </source>
</evidence>
<dbReference type="EMBL" id="CP021422">
    <property type="protein sequence ID" value="ASB40034.1"/>
    <property type="molecule type" value="Genomic_DNA"/>
</dbReference>
<reference evidence="2 4" key="3">
    <citation type="submission" date="2020-11" db="EMBL/GenBank/DDBJ databases">
        <title>Closed and high quality bacterial genomes of the OMM12 community.</title>
        <authorList>
            <person name="Marbouty M."/>
            <person name="Lamy-Besnier Q."/>
            <person name="Debarbieux L."/>
            <person name="Koszul R."/>
        </authorList>
    </citation>
    <scope>NUCLEOTIDE SEQUENCE [LARGE SCALE GENOMIC DNA]</scope>
    <source>
        <strain evidence="2 4">KB18</strain>
    </source>
</reference>
<dbReference type="KEGG" id="amur:ADH66_04800"/>
<evidence type="ECO:0000313" key="4">
    <source>
        <dbReference type="Proteomes" id="UP000596035"/>
    </source>
</evidence>
<dbReference type="Proteomes" id="UP000196710">
    <property type="component" value="Chromosome"/>
</dbReference>
<sequence>MTHIQEKILETFDLGSGASAQLVRWDETLWCGKILFAENNTDEPDMEKLMEEFVALGDAELSPLDPEAGWDVCMSFNYLSAERPSGVFFGFLVQSHKQPRGFDMRWLPEGRYLKLEINEQTARVLESEPMEGGVPPYQWVSEALGPRLGFSCPDSELPLVEYYHHKEDGTIDGCWLYVPVQEKARA</sequence>
<dbReference type="Proteomes" id="UP000596035">
    <property type="component" value="Chromosome"/>
</dbReference>
<organism evidence="2 4">
    <name type="scientific">Acutalibacter muris</name>
    <dbReference type="NCBI Taxonomy" id="1796620"/>
    <lineage>
        <taxon>Bacteria</taxon>
        <taxon>Bacillati</taxon>
        <taxon>Bacillota</taxon>
        <taxon>Clostridia</taxon>
        <taxon>Eubacteriales</taxon>
        <taxon>Acutalibacteraceae</taxon>
        <taxon>Acutalibacter</taxon>
    </lineage>
</organism>
<accession>A0A1Z2XNM3</accession>
<dbReference type="EMBL" id="CP065321">
    <property type="protein sequence ID" value="QQR29322.1"/>
    <property type="molecule type" value="Genomic_DNA"/>
</dbReference>
<keyword evidence="3" id="KW-1185">Reference proteome</keyword>
<name>A0A1Z2XNM3_9FIRM</name>
<reference evidence="3" key="2">
    <citation type="submission" date="2017-05" db="EMBL/GenBank/DDBJ databases">
        <title>Improved OligoMM genomes.</title>
        <authorList>
            <person name="Garzetti D."/>
        </authorList>
    </citation>
    <scope>NUCLEOTIDE SEQUENCE [LARGE SCALE GENOMIC DNA]</scope>
    <source>
        <strain evidence="3">KB18</strain>
    </source>
</reference>
<evidence type="ECO:0000313" key="2">
    <source>
        <dbReference type="EMBL" id="QQR29322.1"/>
    </source>
</evidence>
<gene>
    <name evidence="1" type="ORF">ADH66_04800</name>
    <name evidence="2" type="ORF">I5Q82_14870</name>
</gene>
<dbReference type="RefSeq" id="WP_066535006.1">
    <property type="nucleotide sequence ID" value="NZ_CAJTCQ010000004.1"/>
</dbReference>
<evidence type="ECO:0000313" key="1">
    <source>
        <dbReference type="EMBL" id="ASB40034.1"/>
    </source>
</evidence>
<reference evidence="1" key="1">
    <citation type="journal article" date="2017" name="Genome Announc.">
        <title>High-Quality Whole-Genome Sequences of the Oligo-Mouse-Microbiota Bacterial Community.</title>
        <authorList>
            <person name="Garzetti D."/>
            <person name="Brugiroux S."/>
            <person name="Bunk B."/>
            <person name="Pukall R."/>
            <person name="McCoy K.D."/>
            <person name="Macpherson A.J."/>
            <person name="Stecher B."/>
        </authorList>
    </citation>
    <scope>NUCLEOTIDE SEQUENCE</scope>
    <source>
        <strain evidence="1">KB18</strain>
    </source>
</reference>
<protein>
    <recommendedName>
        <fullName evidence="5">AraC family transcriptional regulator</fullName>
    </recommendedName>
</protein>
<proteinExistence type="predicted"/>
<evidence type="ECO:0000313" key="3">
    <source>
        <dbReference type="Proteomes" id="UP000196710"/>
    </source>
</evidence>
<dbReference type="AlphaFoldDB" id="A0A1Z2XNM3"/>